<keyword evidence="2" id="KW-0012">Acyltransferase</keyword>
<organism evidence="4">
    <name type="scientific">freshwater metagenome</name>
    <dbReference type="NCBI Taxonomy" id="449393"/>
    <lineage>
        <taxon>unclassified sequences</taxon>
        <taxon>metagenomes</taxon>
        <taxon>ecological metagenomes</taxon>
    </lineage>
</organism>
<dbReference type="PANTHER" id="PTHR43072:SF23">
    <property type="entry name" value="UPF0039 PROTEIN C11D3.02C"/>
    <property type="match status" value="1"/>
</dbReference>
<dbReference type="PANTHER" id="PTHR43072">
    <property type="entry name" value="N-ACETYLTRANSFERASE"/>
    <property type="match status" value="1"/>
</dbReference>
<evidence type="ECO:0000259" key="3">
    <source>
        <dbReference type="PROSITE" id="PS51186"/>
    </source>
</evidence>
<dbReference type="EMBL" id="CAFAAG010000087">
    <property type="protein sequence ID" value="CAB4797310.1"/>
    <property type="molecule type" value="Genomic_DNA"/>
</dbReference>
<sequence length="174" mass="19259">MNQINPANLRIRRALVTDAAAICEIYNHEVQFETSTFDLVPRTLETQAAWITARSGAFSAIVAVTPEDEVVGFGALSEYRDRAAYSTSVENSVYVKRDLGRRGIGRLILKTLLEQAADSGFHVVMARIEASGTASRALHESCGYTLVGIEREIGRKFGKWLDVALMQCVLHERN</sequence>
<proteinExistence type="predicted"/>
<reference evidence="4" key="1">
    <citation type="submission" date="2020-05" db="EMBL/GenBank/DDBJ databases">
        <authorList>
            <person name="Chiriac C."/>
            <person name="Salcher M."/>
            <person name="Ghai R."/>
            <person name="Kavagutti S V."/>
        </authorList>
    </citation>
    <scope>NUCLEOTIDE SEQUENCE</scope>
</reference>
<dbReference type="GO" id="GO:0016747">
    <property type="term" value="F:acyltransferase activity, transferring groups other than amino-acyl groups"/>
    <property type="evidence" value="ECO:0007669"/>
    <property type="project" value="InterPro"/>
</dbReference>
<dbReference type="PROSITE" id="PS51186">
    <property type="entry name" value="GNAT"/>
    <property type="match status" value="1"/>
</dbReference>
<accession>A0A6J6XIU9</accession>
<dbReference type="Pfam" id="PF13420">
    <property type="entry name" value="Acetyltransf_4"/>
    <property type="match status" value="1"/>
</dbReference>
<evidence type="ECO:0000256" key="1">
    <source>
        <dbReference type="ARBA" id="ARBA00022679"/>
    </source>
</evidence>
<evidence type="ECO:0000256" key="2">
    <source>
        <dbReference type="ARBA" id="ARBA00023315"/>
    </source>
</evidence>
<protein>
    <submittedName>
        <fullName evidence="4">Unannotated protein</fullName>
    </submittedName>
</protein>
<feature type="domain" description="N-acetyltransferase" evidence="3">
    <location>
        <begin position="9"/>
        <end position="162"/>
    </location>
</feature>
<dbReference type="InterPro" id="IPR000182">
    <property type="entry name" value="GNAT_dom"/>
</dbReference>
<dbReference type="AlphaFoldDB" id="A0A6J6XIU9"/>
<evidence type="ECO:0000313" key="4">
    <source>
        <dbReference type="EMBL" id="CAB4797310.1"/>
    </source>
</evidence>
<dbReference type="Gene3D" id="3.40.630.30">
    <property type="match status" value="1"/>
</dbReference>
<name>A0A6J6XIU9_9ZZZZ</name>
<keyword evidence="1" id="KW-0808">Transferase</keyword>
<dbReference type="CDD" id="cd04301">
    <property type="entry name" value="NAT_SF"/>
    <property type="match status" value="1"/>
</dbReference>
<gene>
    <name evidence="4" type="ORF">UFOPK2975_01049</name>
</gene>
<dbReference type="SUPFAM" id="SSF55729">
    <property type="entry name" value="Acyl-CoA N-acyltransferases (Nat)"/>
    <property type="match status" value="1"/>
</dbReference>
<dbReference type="InterPro" id="IPR016181">
    <property type="entry name" value="Acyl_CoA_acyltransferase"/>
</dbReference>